<dbReference type="EMBL" id="AZBU02000001">
    <property type="protein sequence ID" value="TMS37684.1"/>
    <property type="molecule type" value="Genomic_DNA"/>
</dbReference>
<accession>A0A4U8UX94</accession>
<dbReference type="STRING" id="34508.A0A4U8UX94"/>
<dbReference type="OrthoDB" id="5877152at2759"/>
<organism evidence="1 2">
    <name type="scientific">Steinernema carpocapsae</name>
    <name type="common">Entomopathogenic nematode</name>
    <dbReference type="NCBI Taxonomy" id="34508"/>
    <lineage>
        <taxon>Eukaryota</taxon>
        <taxon>Metazoa</taxon>
        <taxon>Ecdysozoa</taxon>
        <taxon>Nematoda</taxon>
        <taxon>Chromadorea</taxon>
        <taxon>Rhabditida</taxon>
        <taxon>Tylenchina</taxon>
        <taxon>Panagrolaimomorpha</taxon>
        <taxon>Strongyloidoidea</taxon>
        <taxon>Steinernematidae</taxon>
        <taxon>Steinernema</taxon>
    </lineage>
</organism>
<sequence>MPSLLKAMSSQPASALVLSGISCDGVPLIQGVVICPEAFNPDSVTTAPTFHHVESFKDFQVEEWSGEHGAHEDEEHHAVPEVPSVEIAHEDDRHDLIDENTPVASSAQFERPRSDSLAAAILEVAPQETKPFVGFVQPIEEEGGNGHDEEKTEFLRAPLLAEPCSGSVSPMPPPSPSPDCNKLPDFSAAMTADNSGSAPNTSLLLSNILIGLSQLQMTSPEKYTAAVNRLQQLEEELKQAGAICPKDFQLSSNVAKALAAGSGNSDVQIRVSTSRKTTTTNTSYETETPGMCGLDQEQVSKLHKEMLANLTTQHGMPSGAPQTDQKVETMDEGFTNEDGSVVVSKKMTRVVTTTKSSYPDEQKPAQHGEELIRLKVNDQVYDGSVDPHDHQIHLVKIVQTPAVQDSQQF</sequence>
<keyword evidence="2" id="KW-1185">Reference proteome</keyword>
<reference evidence="1 2" key="1">
    <citation type="journal article" date="2015" name="Genome Biol.">
        <title>Comparative genomics of Steinernema reveals deeply conserved gene regulatory networks.</title>
        <authorList>
            <person name="Dillman A.R."/>
            <person name="Macchietto M."/>
            <person name="Porter C.F."/>
            <person name="Rogers A."/>
            <person name="Williams B."/>
            <person name="Antoshechkin I."/>
            <person name="Lee M.M."/>
            <person name="Goodwin Z."/>
            <person name="Lu X."/>
            <person name="Lewis E.E."/>
            <person name="Goodrich-Blair H."/>
            <person name="Stock S.P."/>
            <person name="Adams B.J."/>
            <person name="Sternberg P.W."/>
            <person name="Mortazavi A."/>
        </authorList>
    </citation>
    <scope>NUCLEOTIDE SEQUENCE [LARGE SCALE GENOMIC DNA]</scope>
    <source>
        <strain evidence="1 2">ALL</strain>
    </source>
</reference>
<dbReference type="Proteomes" id="UP000298663">
    <property type="component" value="Unassembled WGS sequence"/>
</dbReference>
<gene>
    <name evidence="1" type="ORF">L596_004568</name>
</gene>
<protein>
    <submittedName>
        <fullName evidence="1">Uncharacterized protein</fullName>
    </submittedName>
</protein>
<comment type="caution">
    <text evidence="1">The sequence shown here is derived from an EMBL/GenBank/DDBJ whole genome shotgun (WGS) entry which is preliminary data.</text>
</comment>
<proteinExistence type="predicted"/>
<reference evidence="1 2" key="2">
    <citation type="journal article" date="2019" name="G3 (Bethesda)">
        <title>Hybrid Assembly of the Genome of the Entomopathogenic Nematode Steinernema carpocapsae Identifies the X-Chromosome.</title>
        <authorList>
            <person name="Serra L."/>
            <person name="Macchietto M."/>
            <person name="Macias-Munoz A."/>
            <person name="McGill C.J."/>
            <person name="Rodriguez I.M."/>
            <person name="Rodriguez B."/>
            <person name="Murad R."/>
            <person name="Mortazavi A."/>
        </authorList>
    </citation>
    <scope>NUCLEOTIDE SEQUENCE [LARGE SCALE GENOMIC DNA]</scope>
    <source>
        <strain evidence="1 2">ALL</strain>
    </source>
</reference>
<dbReference type="AlphaFoldDB" id="A0A4U8UX94"/>
<name>A0A4U8UX94_STECR</name>
<evidence type="ECO:0000313" key="2">
    <source>
        <dbReference type="Proteomes" id="UP000298663"/>
    </source>
</evidence>
<dbReference type="PROSITE" id="PS51257">
    <property type="entry name" value="PROKAR_LIPOPROTEIN"/>
    <property type="match status" value="1"/>
</dbReference>
<evidence type="ECO:0000313" key="1">
    <source>
        <dbReference type="EMBL" id="TMS37684.1"/>
    </source>
</evidence>